<dbReference type="InterPro" id="IPR001841">
    <property type="entry name" value="Znf_RING"/>
</dbReference>
<keyword evidence="2 4" id="KW-0863">Zinc-finger</keyword>
<dbReference type="PANTHER" id="PTHR14155:SF627">
    <property type="entry name" value="OS06G0192800 PROTEIN"/>
    <property type="match status" value="1"/>
</dbReference>
<dbReference type="AlphaFoldDB" id="T0Q9N1"/>
<protein>
    <recommendedName>
        <fullName evidence="5">RING-type domain-containing protein</fullName>
    </recommendedName>
</protein>
<dbReference type="SMART" id="SM00184">
    <property type="entry name" value="RING"/>
    <property type="match status" value="1"/>
</dbReference>
<evidence type="ECO:0000259" key="5">
    <source>
        <dbReference type="PROSITE" id="PS50089"/>
    </source>
</evidence>
<name>T0Q9N1_SAPDV</name>
<keyword evidence="7" id="KW-1185">Reference proteome</keyword>
<dbReference type="RefSeq" id="XP_008616322.1">
    <property type="nucleotide sequence ID" value="XM_008618100.1"/>
</dbReference>
<accession>T0Q9N1</accession>
<dbReference type="InterPro" id="IPR053238">
    <property type="entry name" value="RING-H2_zinc_finger"/>
</dbReference>
<organism evidence="6 7">
    <name type="scientific">Saprolegnia diclina (strain VS20)</name>
    <dbReference type="NCBI Taxonomy" id="1156394"/>
    <lineage>
        <taxon>Eukaryota</taxon>
        <taxon>Sar</taxon>
        <taxon>Stramenopiles</taxon>
        <taxon>Oomycota</taxon>
        <taxon>Saprolegniomycetes</taxon>
        <taxon>Saprolegniales</taxon>
        <taxon>Saprolegniaceae</taxon>
        <taxon>Saprolegnia</taxon>
    </lineage>
</organism>
<keyword evidence="3" id="KW-0862">Zinc</keyword>
<dbReference type="InterPro" id="IPR013083">
    <property type="entry name" value="Znf_RING/FYVE/PHD"/>
</dbReference>
<dbReference type="Proteomes" id="UP000030762">
    <property type="component" value="Unassembled WGS sequence"/>
</dbReference>
<evidence type="ECO:0000256" key="3">
    <source>
        <dbReference type="ARBA" id="ARBA00022833"/>
    </source>
</evidence>
<dbReference type="PANTHER" id="PTHR14155">
    <property type="entry name" value="RING FINGER DOMAIN-CONTAINING"/>
    <property type="match status" value="1"/>
</dbReference>
<feature type="domain" description="RING-type" evidence="5">
    <location>
        <begin position="275"/>
        <end position="321"/>
    </location>
</feature>
<dbReference type="STRING" id="1156394.T0Q9N1"/>
<sequence>MSSSPSVQASSSNEQEPLELVSPLQIAITPRLNTLRSYDVHTEYMITLLCPLHKVWWDVTLRHSKLIALRADLVQHAKALKADPEYVRLLLPVLRIELPTTLFASTSHKRVQKRIRLYQDFFFALLHTRIHLMDPHRSAISEVRVLVQTVRKVIVLPSLGIVLPLERTQRVPTAPVATMNEVLPENGPTPSAPEALDIEVASAPDLNQLPPLPEATGAATSKKLADETADQASCAGLIPTAAPPQPSEDTSREATCVLAVPLSIAPNDAVNNAACPICLVLFGASELRQAGVIVVTSCKHLFHAGCIGHWIDQATSCPLCRVPIQHVTGLCSETLS</sequence>
<evidence type="ECO:0000256" key="1">
    <source>
        <dbReference type="ARBA" id="ARBA00022723"/>
    </source>
</evidence>
<dbReference type="PROSITE" id="PS50089">
    <property type="entry name" value="ZF_RING_2"/>
    <property type="match status" value="1"/>
</dbReference>
<dbReference type="EMBL" id="JH767177">
    <property type="protein sequence ID" value="EQC30190.1"/>
    <property type="molecule type" value="Genomic_DNA"/>
</dbReference>
<dbReference type="Pfam" id="PF13639">
    <property type="entry name" value="zf-RING_2"/>
    <property type="match status" value="1"/>
</dbReference>
<evidence type="ECO:0000256" key="4">
    <source>
        <dbReference type="PROSITE-ProRule" id="PRU00175"/>
    </source>
</evidence>
<evidence type="ECO:0000256" key="2">
    <source>
        <dbReference type="ARBA" id="ARBA00022771"/>
    </source>
</evidence>
<dbReference type="SUPFAM" id="SSF57850">
    <property type="entry name" value="RING/U-box"/>
    <property type="match status" value="1"/>
</dbReference>
<dbReference type="VEuPathDB" id="FungiDB:SDRG_12042"/>
<evidence type="ECO:0000313" key="6">
    <source>
        <dbReference type="EMBL" id="EQC30190.1"/>
    </source>
</evidence>
<dbReference type="InParanoid" id="T0Q9N1"/>
<dbReference type="OMA" id="NCARANL"/>
<dbReference type="GO" id="GO:0008270">
    <property type="term" value="F:zinc ion binding"/>
    <property type="evidence" value="ECO:0007669"/>
    <property type="project" value="UniProtKB-KW"/>
</dbReference>
<proteinExistence type="predicted"/>
<keyword evidence="1" id="KW-0479">Metal-binding</keyword>
<dbReference type="GeneID" id="19952769"/>
<gene>
    <name evidence="6" type="ORF">SDRG_12042</name>
</gene>
<dbReference type="Gene3D" id="3.30.40.10">
    <property type="entry name" value="Zinc/RING finger domain, C3HC4 (zinc finger)"/>
    <property type="match status" value="1"/>
</dbReference>
<dbReference type="OrthoDB" id="4348522at2759"/>
<evidence type="ECO:0000313" key="7">
    <source>
        <dbReference type="Proteomes" id="UP000030762"/>
    </source>
</evidence>
<reference evidence="6 7" key="1">
    <citation type="submission" date="2012-04" db="EMBL/GenBank/DDBJ databases">
        <title>The Genome Sequence of Saprolegnia declina VS20.</title>
        <authorList>
            <consortium name="The Broad Institute Genome Sequencing Platform"/>
            <person name="Russ C."/>
            <person name="Nusbaum C."/>
            <person name="Tyler B."/>
            <person name="van West P."/>
            <person name="Dieguez-Uribeondo J."/>
            <person name="de Bruijn I."/>
            <person name="Tripathy S."/>
            <person name="Jiang R."/>
            <person name="Young S.K."/>
            <person name="Zeng Q."/>
            <person name="Gargeya S."/>
            <person name="Fitzgerald M."/>
            <person name="Haas B."/>
            <person name="Abouelleil A."/>
            <person name="Alvarado L."/>
            <person name="Arachchi H.M."/>
            <person name="Berlin A."/>
            <person name="Chapman S.B."/>
            <person name="Goldberg J."/>
            <person name="Griggs A."/>
            <person name="Gujja S."/>
            <person name="Hansen M."/>
            <person name="Howarth C."/>
            <person name="Imamovic A."/>
            <person name="Larimer J."/>
            <person name="McCowen C."/>
            <person name="Montmayeur A."/>
            <person name="Murphy C."/>
            <person name="Neiman D."/>
            <person name="Pearson M."/>
            <person name="Priest M."/>
            <person name="Roberts A."/>
            <person name="Saif S."/>
            <person name="Shea T."/>
            <person name="Sisk P."/>
            <person name="Sykes S."/>
            <person name="Wortman J."/>
            <person name="Nusbaum C."/>
            <person name="Birren B."/>
        </authorList>
    </citation>
    <scope>NUCLEOTIDE SEQUENCE [LARGE SCALE GENOMIC DNA]</scope>
    <source>
        <strain evidence="6 7">VS20</strain>
    </source>
</reference>